<evidence type="ECO:0000256" key="1">
    <source>
        <dbReference type="SAM" id="MobiDB-lite"/>
    </source>
</evidence>
<dbReference type="Proteomes" id="UP000232875">
    <property type="component" value="Unassembled WGS sequence"/>
</dbReference>
<dbReference type="AlphaFoldDB" id="A0A2N1J9M8"/>
<dbReference type="STRING" id="2020962.A0A2N1J9M8"/>
<proteinExistence type="predicted"/>
<reference evidence="2 3" key="1">
    <citation type="submission" date="2017-10" db="EMBL/GenBank/DDBJ databases">
        <title>A novel species of cold-tolerant Malassezia isolated from bats.</title>
        <authorList>
            <person name="Lorch J.M."/>
            <person name="Palmer J.M."/>
            <person name="Vanderwolf K.J."/>
            <person name="Schmidt K.Z."/>
            <person name="Verant M.L."/>
            <person name="Weller T.J."/>
            <person name="Blehert D.S."/>
        </authorList>
    </citation>
    <scope>NUCLEOTIDE SEQUENCE [LARGE SCALE GENOMIC DNA]</scope>
    <source>
        <strain evidence="2 3">NWHC:44797-103</strain>
    </source>
</reference>
<evidence type="ECO:0000313" key="3">
    <source>
        <dbReference type="Proteomes" id="UP000232875"/>
    </source>
</evidence>
<sequence>MSLPEILRNPRIQHLQASGRTSANGLVAPNSRKSDPHIGKRRQRRKENSRFLSNPHAVRPSPADYQIPANTVRSTFAVKHSTLDHNKALEELAQTSYSLAPDFASPKHNSAAFEVDSAIQGQFSISLRDAHHFLRARLDDQYQGQHVASAMYAMSLSSTPAPVVGMEHRTFIQDLILTACREIQNWIQQTVHVQVERGGRRPIIARPNAPSTDAPAIDELRRSPTQLVWHVGDAYNRLALFVYGLFALAAVGRNRSTYMDFTPQPAIAWIKESSASTTGSATSSIAGIQDVIPPPLTVGILHYVTQSLDTPPVTDYELSDSVDDTDLSDFVSGSEL</sequence>
<dbReference type="EMBL" id="KZ454992">
    <property type="protein sequence ID" value="PKI83254.1"/>
    <property type="molecule type" value="Genomic_DNA"/>
</dbReference>
<dbReference type="OrthoDB" id="10256743at2759"/>
<evidence type="ECO:0000313" key="2">
    <source>
        <dbReference type="EMBL" id="PKI83254.1"/>
    </source>
</evidence>
<keyword evidence="3" id="KW-1185">Reference proteome</keyword>
<feature type="compositionally biased region" description="Polar residues" evidence="1">
    <location>
        <begin position="15"/>
        <end position="24"/>
    </location>
</feature>
<feature type="region of interest" description="Disordered" evidence="1">
    <location>
        <begin position="1"/>
        <end position="64"/>
    </location>
</feature>
<accession>A0A2N1J9M8</accession>
<gene>
    <name evidence="2" type="ORF">MVES_002846</name>
</gene>
<name>A0A2N1J9M8_9BASI</name>
<protein>
    <submittedName>
        <fullName evidence="2">Uncharacterized protein</fullName>
    </submittedName>
</protein>
<organism evidence="2 3">
    <name type="scientific">Malassezia vespertilionis</name>
    <dbReference type="NCBI Taxonomy" id="2020962"/>
    <lineage>
        <taxon>Eukaryota</taxon>
        <taxon>Fungi</taxon>
        <taxon>Dikarya</taxon>
        <taxon>Basidiomycota</taxon>
        <taxon>Ustilaginomycotina</taxon>
        <taxon>Malasseziomycetes</taxon>
        <taxon>Malasseziales</taxon>
        <taxon>Malasseziaceae</taxon>
        <taxon>Malassezia</taxon>
    </lineage>
</organism>